<evidence type="ECO:0008006" key="3">
    <source>
        <dbReference type="Google" id="ProtNLM"/>
    </source>
</evidence>
<name>A0A837I8P0_9BACT</name>
<dbReference type="SUPFAM" id="SSF55811">
    <property type="entry name" value="Nudix"/>
    <property type="match status" value="1"/>
</dbReference>
<evidence type="ECO:0000313" key="2">
    <source>
        <dbReference type="Proteomes" id="UP000033815"/>
    </source>
</evidence>
<proteinExistence type="predicted"/>
<dbReference type="AlphaFoldDB" id="A0A837I8P0"/>
<reference evidence="1 2" key="1">
    <citation type="journal article" date="2015" name="Nature">
        <title>rRNA introns, odd ribosomes, and small enigmatic genomes across a large radiation of phyla.</title>
        <authorList>
            <person name="Brown C.T."/>
            <person name="Hug L.A."/>
            <person name="Thomas B.C."/>
            <person name="Sharon I."/>
            <person name="Castelle C.J."/>
            <person name="Singh A."/>
            <person name="Wilkins M.J."/>
            <person name="Williams K.H."/>
            <person name="Banfield J.F."/>
        </authorList>
    </citation>
    <scope>NUCLEOTIDE SEQUENCE [LARGE SCALE GENOMIC DNA]</scope>
</reference>
<dbReference type="Gene3D" id="3.90.79.10">
    <property type="entry name" value="Nucleoside Triphosphate Pyrophosphohydrolase"/>
    <property type="match status" value="1"/>
</dbReference>
<comment type="caution">
    <text evidence="1">The sequence shown here is derived from an EMBL/GenBank/DDBJ whole genome shotgun (WGS) entry which is preliminary data.</text>
</comment>
<dbReference type="EMBL" id="LCHP01000001">
    <property type="protein sequence ID" value="KKT37280.1"/>
    <property type="molecule type" value="Genomic_DNA"/>
</dbReference>
<evidence type="ECO:0000313" key="1">
    <source>
        <dbReference type="EMBL" id="KKT37280.1"/>
    </source>
</evidence>
<organism evidence="1 2">
    <name type="scientific">Candidatus Nomurabacteria bacterium GW2011_GWB1_44_12</name>
    <dbReference type="NCBI Taxonomy" id="1618748"/>
    <lineage>
        <taxon>Bacteria</taxon>
        <taxon>Candidatus Nomuraibacteriota</taxon>
    </lineage>
</organism>
<dbReference type="Proteomes" id="UP000033815">
    <property type="component" value="Unassembled WGS sequence"/>
</dbReference>
<sequence>MDILQPLDKFATVIFLLKMGKDGVLRFYLARKKQDIHTNGQALVGSMKPNGYGGKLEAEDNNSLTACAIRELFSESEVTAKEEDLILAAHIRFFKEGSRDENDFFMDVSFYLLDKYIGEPAETAEMGPPQLYSVDDAPFEDMMPADERIISCIMSGKQMNGKVFYTKDLQGNRYVKKWRVSINTPKVPFF</sequence>
<accession>A0A837I8P0</accession>
<gene>
    <name evidence="1" type="ORF">UW25_C0001G0088</name>
</gene>
<protein>
    <recommendedName>
        <fullName evidence="3">Nudix hydrolase domain-containing protein</fullName>
    </recommendedName>
</protein>
<dbReference type="InterPro" id="IPR015797">
    <property type="entry name" value="NUDIX_hydrolase-like_dom_sf"/>
</dbReference>